<dbReference type="InterPro" id="IPR014044">
    <property type="entry name" value="CAP_dom"/>
</dbReference>
<dbReference type="InterPro" id="IPR035940">
    <property type="entry name" value="CAP_sf"/>
</dbReference>
<evidence type="ECO:0000313" key="2">
    <source>
        <dbReference type="Proteomes" id="UP000046392"/>
    </source>
</evidence>
<evidence type="ECO:0000313" key="3">
    <source>
        <dbReference type="WBParaSite" id="SPAL_0000869600.1"/>
    </source>
</evidence>
<keyword evidence="2" id="KW-1185">Reference proteome</keyword>
<dbReference type="SUPFAM" id="SSF55797">
    <property type="entry name" value="PR-1-like"/>
    <property type="match status" value="1"/>
</dbReference>
<dbReference type="WBParaSite" id="SPAL_0000869600.1">
    <property type="protein sequence ID" value="SPAL_0000869600.1"/>
    <property type="gene ID" value="SPAL_0000869600"/>
</dbReference>
<dbReference type="AlphaFoldDB" id="A0A0N5BS50"/>
<dbReference type="Pfam" id="PF00188">
    <property type="entry name" value="CAP"/>
    <property type="match status" value="1"/>
</dbReference>
<reference evidence="3" key="1">
    <citation type="submission" date="2017-02" db="UniProtKB">
        <authorList>
            <consortium name="WormBaseParasite"/>
        </authorList>
    </citation>
    <scope>IDENTIFICATION</scope>
</reference>
<proteinExistence type="predicted"/>
<dbReference type="SMART" id="SM00198">
    <property type="entry name" value="SCP"/>
    <property type="match status" value="1"/>
</dbReference>
<organism evidence="2 3">
    <name type="scientific">Strongyloides papillosus</name>
    <name type="common">Intestinal threadworm</name>
    <dbReference type="NCBI Taxonomy" id="174720"/>
    <lineage>
        <taxon>Eukaryota</taxon>
        <taxon>Metazoa</taxon>
        <taxon>Ecdysozoa</taxon>
        <taxon>Nematoda</taxon>
        <taxon>Chromadorea</taxon>
        <taxon>Rhabditida</taxon>
        <taxon>Tylenchina</taxon>
        <taxon>Panagrolaimomorpha</taxon>
        <taxon>Strongyloidoidea</taxon>
        <taxon>Strongyloididae</taxon>
        <taxon>Strongyloides</taxon>
    </lineage>
</organism>
<name>A0A0N5BS50_STREA</name>
<accession>A0A0N5BS50</accession>
<evidence type="ECO:0000259" key="1">
    <source>
        <dbReference type="SMART" id="SM00198"/>
    </source>
</evidence>
<protein>
    <submittedName>
        <fullName evidence="3">SCP domain-containing protein</fullName>
    </submittedName>
</protein>
<feature type="domain" description="SCP" evidence="1">
    <location>
        <begin position="33"/>
        <end position="160"/>
    </location>
</feature>
<dbReference type="Gene3D" id="3.40.33.10">
    <property type="entry name" value="CAP"/>
    <property type="match status" value="1"/>
</dbReference>
<dbReference type="Proteomes" id="UP000046392">
    <property type="component" value="Unplaced"/>
</dbReference>
<sequence>MLKSNPFSSVIYENIWLGCDYNCFSANKFKILKQGYVTEINQYRRIHDTAPLIVDTYLETLANEEAKMSCSRRRSSFRIDYRIGYLLEVFRLEFADLLITKMYDRFLTTYNWNDKRHEGKYDKYAQMLWRSTKKIGVGVCPRNDKIFVVLLFSPRGCTRNFRMNVRPIGPRHIHMFAVFGKNFGTYSAE</sequence>